<dbReference type="OrthoDB" id="1162399at2759"/>
<keyword evidence="3" id="KW-1185">Reference proteome</keyword>
<name>S7ZLK0_PENO1</name>
<proteinExistence type="predicted"/>
<organism evidence="2 3">
    <name type="scientific">Penicillium oxalicum (strain 114-2 / CGMCC 5302)</name>
    <name type="common">Penicillium decumbens</name>
    <dbReference type="NCBI Taxonomy" id="933388"/>
    <lineage>
        <taxon>Eukaryota</taxon>
        <taxon>Fungi</taxon>
        <taxon>Dikarya</taxon>
        <taxon>Ascomycota</taxon>
        <taxon>Pezizomycotina</taxon>
        <taxon>Eurotiomycetes</taxon>
        <taxon>Eurotiomycetidae</taxon>
        <taxon>Eurotiales</taxon>
        <taxon>Aspergillaceae</taxon>
        <taxon>Penicillium</taxon>
    </lineage>
</organism>
<sequence length="536" mass="59951">MTYLVDSYQRFLASPRNAPLASNATLVYVPVTTKIEGADAIATHTSRQSHIVKKRSDKVMNVIESSDALCLDMETTLEFLEGGGVYLPSLDDNFLVNRVVTFPTIHIVQFNAEQQIQQVRVYWDQGSLLREVEVIGARGRAWPIRPAQDQIRCLKKAIDEKSAPVLASTTEGNKKDLPTRPASPGKRYIKDPYSADSLFDLLSPNKDDTPADPFHEPSQSKSSSKRYTRDPYAAESLTELLSPSKREEAPPRPYAPAAARPRAHDYNELFVGDDDEMPSTPSKAEKKVAPKAGAKSQGSRIFGDEGEEEDVKADRAPYKTDPKKFNHFEIGGDNGEFEVKHQPQRSSHSRQASQNDVDDLVTPQKSSRVTRTEEARGFGYAESEADLQTPVFRQAVHKPRRDADIHFDLTDDNDDGEEDRPTSSYENRGKGLYEDRLFDDDGTPKAGDEAMGVTGNRSSRQSHLESHWDVTDESPVSSKTGDENERTFAPDRARAVQMMESSWDKYDKSPEPIRNATALHNPLRHNQPSWTIGDDD</sequence>
<feature type="compositionally biased region" description="Basic and acidic residues" evidence="1">
    <location>
        <begin position="502"/>
        <end position="511"/>
    </location>
</feature>
<accession>S7ZLK0</accession>
<dbReference type="STRING" id="933388.S7ZLK0"/>
<protein>
    <submittedName>
        <fullName evidence="2">Uncharacterized protein</fullName>
    </submittedName>
</protein>
<reference evidence="2 3" key="1">
    <citation type="journal article" date="2013" name="PLoS ONE">
        <title>Genomic and secretomic analyses reveal unique features of the lignocellulolytic enzyme system of Penicillium decumbens.</title>
        <authorList>
            <person name="Liu G."/>
            <person name="Zhang L."/>
            <person name="Wei X."/>
            <person name="Zou G."/>
            <person name="Qin Y."/>
            <person name="Ma L."/>
            <person name="Li J."/>
            <person name="Zheng H."/>
            <person name="Wang S."/>
            <person name="Wang C."/>
            <person name="Xun L."/>
            <person name="Zhao G.-P."/>
            <person name="Zhou Z."/>
            <person name="Qu Y."/>
        </authorList>
    </citation>
    <scope>NUCLEOTIDE SEQUENCE [LARGE SCALE GENOMIC DNA]</scope>
    <source>
        <strain evidence="3">114-2 / CGMCC 5302</strain>
    </source>
</reference>
<feature type="compositionally biased region" description="Basic and acidic residues" evidence="1">
    <location>
        <begin position="205"/>
        <end position="215"/>
    </location>
</feature>
<dbReference type="eggNOG" id="ENOG502SBDS">
    <property type="taxonomic scope" value="Eukaryota"/>
</dbReference>
<feature type="compositionally biased region" description="Basic and acidic residues" evidence="1">
    <location>
        <begin position="427"/>
        <end position="436"/>
    </location>
</feature>
<dbReference type="HOGENOM" id="CLU_017360_0_0_1"/>
<dbReference type="Gene3D" id="3.10.450.50">
    <property type="match status" value="1"/>
</dbReference>
<dbReference type="Proteomes" id="UP000019376">
    <property type="component" value="Unassembled WGS sequence"/>
</dbReference>
<gene>
    <name evidence="2" type="ORF">PDE_06480</name>
</gene>
<dbReference type="EMBL" id="KB644413">
    <property type="protein sequence ID" value="EPS31525.1"/>
    <property type="molecule type" value="Genomic_DNA"/>
</dbReference>
<evidence type="ECO:0000313" key="3">
    <source>
        <dbReference type="Proteomes" id="UP000019376"/>
    </source>
</evidence>
<dbReference type="AlphaFoldDB" id="S7ZLK0"/>
<evidence type="ECO:0000256" key="1">
    <source>
        <dbReference type="SAM" id="MobiDB-lite"/>
    </source>
</evidence>
<feature type="compositionally biased region" description="Basic and acidic residues" evidence="1">
    <location>
        <begin position="312"/>
        <end position="327"/>
    </location>
</feature>
<feature type="region of interest" description="Disordered" evidence="1">
    <location>
        <begin position="165"/>
        <end position="536"/>
    </location>
</feature>
<feature type="compositionally biased region" description="Basic and acidic residues" evidence="1">
    <location>
        <begin position="480"/>
        <end position="494"/>
    </location>
</feature>
<feature type="compositionally biased region" description="Polar residues" evidence="1">
    <location>
        <begin position="344"/>
        <end position="355"/>
    </location>
</feature>
<evidence type="ECO:0000313" key="2">
    <source>
        <dbReference type="EMBL" id="EPS31525.1"/>
    </source>
</evidence>
<dbReference type="PhylomeDB" id="S7ZLK0"/>